<organism evidence="2 3">
    <name type="scientific">Enteractinococcus fodinae</name>
    <dbReference type="NCBI Taxonomy" id="684663"/>
    <lineage>
        <taxon>Bacteria</taxon>
        <taxon>Bacillati</taxon>
        <taxon>Actinomycetota</taxon>
        <taxon>Actinomycetes</taxon>
        <taxon>Micrococcales</taxon>
        <taxon>Micrococcaceae</taxon>
    </lineage>
</organism>
<dbReference type="EMBL" id="JAVDYJ010000001">
    <property type="protein sequence ID" value="MDR7347136.1"/>
    <property type="molecule type" value="Genomic_DNA"/>
</dbReference>
<name>A0ABU2B0L3_9MICC</name>
<dbReference type="Pfam" id="PF05076">
    <property type="entry name" value="SUFU"/>
    <property type="match status" value="1"/>
</dbReference>
<sequence>MNIFEQVSDHMHLHLYIWAPTSRRNMWTVVTAGMSAHAMNTPPELSYYSRVELVFTLPATWPSIEDIERMPSIRANEYQWPLEVMTAVARLPYLYNTWLARGHTVRNGHESDDTYAGSKFSGVLVDGVTSLPHTAQLMEVNGTPVHFLGLYPLYPQELHNILRRHITGHEWFHRCLEAGFHEGLLTERPLLG</sequence>
<protein>
    <recommendedName>
        <fullName evidence="1">Suppressor of fused-like domain-containing protein</fullName>
    </recommendedName>
</protein>
<dbReference type="Proteomes" id="UP001183794">
    <property type="component" value="Unassembled WGS sequence"/>
</dbReference>
<accession>A0ABU2B0L3</accession>
<comment type="caution">
    <text evidence="2">The sequence shown here is derived from an EMBL/GenBank/DDBJ whole genome shotgun (WGS) entry which is preliminary data.</text>
</comment>
<gene>
    <name evidence="2" type="ORF">J2S62_001393</name>
</gene>
<evidence type="ECO:0000313" key="2">
    <source>
        <dbReference type="EMBL" id="MDR7347136.1"/>
    </source>
</evidence>
<proteinExistence type="predicted"/>
<reference evidence="2 3" key="1">
    <citation type="submission" date="2023-07" db="EMBL/GenBank/DDBJ databases">
        <title>Sequencing the genomes of 1000 actinobacteria strains.</title>
        <authorList>
            <person name="Klenk H.-P."/>
        </authorList>
    </citation>
    <scope>NUCLEOTIDE SEQUENCE [LARGE SCALE GENOMIC DNA]</scope>
    <source>
        <strain evidence="2 3">DSM 22966</strain>
    </source>
</reference>
<keyword evidence="3" id="KW-1185">Reference proteome</keyword>
<evidence type="ECO:0000259" key="1">
    <source>
        <dbReference type="Pfam" id="PF05076"/>
    </source>
</evidence>
<dbReference type="InterPro" id="IPR020941">
    <property type="entry name" value="SUFU-like_domain"/>
</dbReference>
<feature type="domain" description="Suppressor of fused-like" evidence="1">
    <location>
        <begin position="12"/>
        <end position="164"/>
    </location>
</feature>
<evidence type="ECO:0000313" key="3">
    <source>
        <dbReference type="Proteomes" id="UP001183794"/>
    </source>
</evidence>